<evidence type="ECO:0008006" key="7">
    <source>
        <dbReference type="Google" id="ProtNLM"/>
    </source>
</evidence>
<evidence type="ECO:0000256" key="3">
    <source>
        <dbReference type="ARBA" id="ARBA00022741"/>
    </source>
</evidence>
<name>A0A2D6YJV3_9DELT</name>
<dbReference type="InterPro" id="IPR027417">
    <property type="entry name" value="P-loop_NTPase"/>
</dbReference>
<dbReference type="EMBL" id="NZEX01000093">
    <property type="protein sequence ID" value="MAH63453.1"/>
    <property type="molecule type" value="Genomic_DNA"/>
</dbReference>
<dbReference type="GO" id="GO:0005524">
    <property type="term" value="F:ATP binding"/>
    <property type="evidence" value="ECO:0007669"/>
    <property type="project" value="UniProtKB-KW"/>
</dbReference>
<dbReference type="Proteomes" id="UP000226525">
    <property type="component" value="Unassembled WGS sequence"/>
</dbReference>
<comment type="caution">
    <text evidence="5">The sequence shown here is derived from an EMBL/GenBank/DDBJ whole genome shotgun (WGS) entry which is preliminary data.</text>
</comment>
<proteinExistence type="predicted"/>
<dbReference type="InterPro" id="IPR050107">
    <property type="entry name" value="ABC_carbohydrate_import_ATPase"/>
</dbReference>
<keyword evidence="2" id="KW-0677">Repeat</keyword>
<dbReference type="SUPFAM" id="SSF52540">
    <property type="entry name" value="P-loop containing nucleoside triphosphate hydrolases"/>
    <property type="match status" value="1"/>
</dbReference>
<dbReference type="PANTHER" id="PTHR43790:SF9">
    <property type="entry name" value="GALACTOFURANOSE TRANSPORTER ATP-BINDING PROTEIN YTFR"/>
    <property type="match status" value="1"/>
</dbReference>
<evidence type="ECO:0000256" key="2">
    <source>
        <dbReference type="ARBA" id="ARBA00022737"/>
    </source>
</evidence>
<keyword evidence="4" id="KW-0067">ATP-binding</keyword>
<protein>
    <recommendedName>
        <fullName evidence="7">ABC transporter domain-containing protein</fullName>
    </recommendedName>
</protein>
<dbReference type="Gene3D" id="3.40.50.300">
    <property type="entry name" value="P-loop containing nucleotide triphosphate hydrolases"/>
    <property type="match status" value="1"/>
</dbReference>
<keyword evidence="1" id="KW-0813">Transport</keyword>
<evidence type="ECO:0000256" key="1">
    <source>
        <dbReference type="ARBA" id="ARBA00022448"/>
    </source>
</evidence>
<evidence type="ECO:0000256" key="4">
    <source>
        <dbReference type="ARBA" id="ARBA00022840"/>
    </source>
</evidence>
<organism evidence="5 6">
    <name type="scientific">SAR324 cluster bacterium</name>
    <dbReference type="NCBI Taxonomy" id="2024889"/>
    <lineage>
        <taxon>Bacteria</taxon>
        <taxon>Deltaproteobacteria</taxon>
        <taxon>SAR324 cluster</taxon>
    </lineage>
</organism>
<accession>A0A2D6YJV3</accession>
<dbReference type="AlphaFoldDB" id="A0A2D6YJV3"/>
<reference evidence="6" key="1">
    <citation type="submission" date="2017-09" db="EMBL/GenBank/DDBJ databases">
        <title>The Reconstruction of 2,631 Draft Metagenome-Assembled Genomes from the Global Oceans.</title>
        <authorList>
            <person name="Tully B.J."/>
            <person name="Graham E.D."/>
            <person name="Heidelberg J.F."/>
        </authorList>
    </citation>
    <scope>NUCLEOTIDE SEQUENCE [LARGE SCALE GENOMIC DNA]</scope>
</reference>
<dbReference type="PANTHER" id="PTHR43790">
    <property type="entry name" value="CARBOHYDRATE TRANSPORT ATP-BINDING PROTEIN MG119-RELATED"/>
    <property type="match status" value="1"/>
</dbReference>
<evidence type="ECO:0000313" key="5">
    <source>
        <dbReference type="EMBL" id="MAH63453.1"/>
    </source>
</evidence>
<evidence type="ECO:0000313" key="6">
    <source>
        <dbReference type="Proteomes" id="UP000226525"/>
    </source>
</evidence>
<gene>
    <name evidence="5" type="ORF">CMN54_08430</name>
</gene>
<keyword evidence="3" id="KW-0547">Nucleotide-binding</keyword>
<sequence length="77" mass="8580">MVGNLSEGNRQKISVAKWLAAQVEVLIVDEPSVGIDTKTKAYLHELIREMADQGTSIFLIRSDMPEINTVVDRIIVI</sequence>